<dbReference type="Proteomes" id="UP000198775">
    <property type="component" value="Unassembled WGS sequence"/>
</dbReference>
<dbReference type="RefSeq" id="WP_092661230.1">
    <property type="nucleotide sequence ID" value="NZ_FOCX01000013.1"/>
</dbReference>
<dbReference type="EMBL" id="FOCX01000013">
    <property type="protein sequence ID" value="SEO48111.1"/>
    <property type="molecule type" value="Genomic_DNA"/>
</dbReference>
<proteinExistence type="predicted"/>
<accession>A0A1H8Q2A2</accession>
<feature type="region of interest" description="Disordered" evidence="1">
    <location>
        <begin position="1"/>
        <end position="23"/>
    </location>
</feature>
<gene>
    <name evidence="2" type="ORF">SAMN05216388_101334</name>
</gene>
<organism evidence="2 3">
    <name type="scientific">Halorientalis persicus</name>
    <dbReference type="NCBI Taxonomy" id="1367881"/>
    <lineage>
        <taxon>Archaea</taxon>
        <taxon>Methanobacteriati</taxon>
        <taxon>Methanobacteriota</taxon>
        <taxon>Stenosarchaea group</taxon>
        <taxon>Halobacteria</taxon>
        <taxon>Halobacteriales</taxon>
        <taxon>Haloarculaceae</taxon>
        <taxon>Halorientalis</taxon>
    </lineage>
</organism>
<reference evidence="3" key="1">
    <citation type="submission" date="2016-10" db="EMBL/GenBank/DDBJ databases">
        <authorList>
            <person name="Varghese N."/>
            <person name="Submissions S."/>
        </authorList>
    </citation>
    <scope>NUCLEOTIDE SEQUENCE [LARGE SCALE GENOMIC DNA]</scope>
    <source>
        <strain evidence="3">IBRC-M 10043</strain>
    </source>
</reference>
<sequence>MATTEPTSDSEQNSGFDFGNPESDHDVTVAYNWRYVDSLYVTEDGIKRSQDTDGYPAEDGNDAVQCSCGEEFDSVEEGRTHLKQVGTLSIPPLDIPRAVTWRDERTKIHNGPVEVEVVPNRSKALGKVVKGADYLVATAREAYHPPERFQFENWDPLIDGRLTWGDGSPLFRSRCLRRALGAIAPSADYEPARYTIHCRGQRGLFIEGAGTGIVVAHLENNDF</sequence>
<evidence type="ECO:0000313" key="2">
    <source>
        <dbReference type="EMBL" id="SEO48111.1"/>
    </source>
</evidence>
<evidence type="ECO:0000313" key="3">
    <source>
        <dbReference type="Proteomes" id="UP000198775"/>
    </source>
</evidence>
<dbReference type="OrthoDB" id="219613at2157"/>
<feature type="compositionally biased region" description="Polar residues" evidence="1">
    <location>
        <begin position="1"/>
        <end position="15"/>
    </location>
</feature>
<dbReference type="AlphaFoldDB" id="A0A1H8Q2A2"/>
<keyword evidence="3" id="KW-1185">Reference proteome</keyword>
<evidence type="ECO:0000256" key="1">
    <source>
        <dbReference type="SAM" id="MobiDB-lite"/>
    </source>
</evidence>
<name>A0A1H8Q2A2_9EURY</name>
<protein>
    <submittedName>
        <fullName evidence="2">Uncharacterized protein</fullName>
    </submittedName>
</protein>